<dbReference type="AlphaFoldDB" id="A0A1I2CCQ8"/>
<dbReference type="InterPro" id="IPR043132">
    <property type="entry name" value="BCAT-like_C"/>
</dbReference>
<comment type="catalytic activity">
    <reaction evidence="8">
        <text>L-leucine + 2-oxoglutarate = 4-methyl-2-oxopentanoate + L-glutamate</text>
        <dbReference type="Rhea" id="RHEA:18321"/>
        <dbReference type="ChEBI" id="CHEBI:16810"/>
        <dbReference type="ChEBI" id="CHEBI:17865"/>
        <dbReference type="ChEBI" id="CHEBI:29985"/>
        <dbReference type="ChEBI" id="CHEBI:57427"/>
        <dbReference type="EC" id="2.6.1.42"/>
    </reaction>
</comment>
<dbReference type="InterPro" id="IPR001544">
    <property type="entry name" value="Aminotrans_IV"/>
</dbReference>
<dbReference type="InterPro" id="IPR036038">
    <property type="entry name" value="Aminotransferase-like"/>
</dbReference>
<dbReference type="EC" id="2.6.1.42" evidence="5"/>
<evidence type="ECO:0000256" key="6">
    <source>
        <dbReference type="ARBA" id="ARBA00048212"/>
    </source>
</evidence>
<evidence type="ECO:0000313" key="9">
    <source>
        <dbReference type="EMBL" id="SFE66096.1"/>
    </source>
</evidence>
<dbReference type="SUPFAM" id="SSF56752">
    <property type="entry name" value="D-aminoacid aminotransferase-like PLP-dependent enzymes"/>
    <property type="match status" value="1"/>
</dbReference>
<dbReference type="CDD" id="cd00449">
    <property type="entry name" value="PLPDE_IV"/>
    <property type="match status" value="1"/>
</dbReference>
<comment type="pathway">
    <text evidence="2">Amino-acid biosynthesis; L-valine biosynthesis; L-valine from pyruvate: step 4/4.</text>
</comment>
<dbReference type="Proteomes" id="UP000198596">
    <property type="component" value="Unassembled WGS sequence"/>
</dbReference>
<evidence type="ECO:0000313" key="10">
    <source>
        <dbReference type="Proteomes" id="UP000198596"/>
    </source>
</evidence>
<comment type="catalytic activity">
    <reaction evidence="6">
        <text>L-valine + 2-oxoglutarate = 3-methyl-2-oxobutanoate + L-glutamate</text>
        <dbReference type="Rhea" id="RHEA:24813"/>
        <dbReference type="ChEBI" id="CHEBI:11851"/>
        <dbReference type="ChEBI" id="CHEBI:16810"/>
        <dbReference type="ChEBI" id="CHEBI:29985"/>
        <dbReference type="ChEBI" id="CHEBI:57762"/>
        <dbReference type="EC" id="2.6.1.42"/>
    </reaction>
</comment>
<reference evidence="10" key="1">
    <citation type="submission" date="2016-10" db="EMBL/GenBank/DDBJ databases">
        <authorList>
            <person name="Varghese N."/>
            <person name="Submissions S."/>
        </authorList>
    </citation>
    <scope>NUCLEOTIDE SEQUENCE [LARGE SCALE GENOMIC DNA]</scope>
    <source>
        <strain evidence="10">CGMCC 1.9227</strain>
    </source>
</reference>
<evidence type="ECO:0000256" key="1">
    <source>
        <dbReference type="ARBA" id="ARBA00004824"/>
    </source>
</evidence>
<comment type="catalytic activity">
    <reaction evidence="7">
        <text>L-isoleucine + 2-oxoglutarate = (S)-3-methyl-2-oxopentanoate + L-glutamate</text>
        <dbReference type="Rhea" id="RHEA:24801"/>
        <dbReference type="ChEBI" id="CHEBI:16810"/>
        <dbReference type="ChEBI" id="CHEBI:29985"/>
        <dbReference type="ChEBI" id="CHEBI:35146"/>
        <dbReference type="ChEBI" id="CHEBI:58045"/>
        <dbReference type="EC" id="2.6.1.42"/>
    </reaction>
</comment>
<dbReference type="InterPro" id="IPR043131">
    <property type="entry name" value="BCAT-like_N"/>
</dbReference>
<sequence>MINFNGNIVSQDANILTHNRAFLYGDGVFETVKIINNKILFLEDHYFRLMSSMRVVRMEIPMNFTMEFLEEQILTLVNKNGLTSSSRARITVYRNDGGYYLPQNNTISFLIHAVALENTLYSFEKKEYEVDLYKDFYITKQLLSSIKTTNKIINITGSIFANENGLDNCLLLNDSKNIIEALQGNIFMLMGNKLITPPVSEGCLNGIMRKQILSLAKKIENLDVVEEVISPFDLQKADELFVTNVIKGIQPITQYRKKTFAKKISLQLLEKLNEMISST</sequence>
<comment type="similarity">
    <text evidence="4">Belongs to the class-IV pyridoxal-phosphate-dependent aminotransferase family.</text>
</comment>
<comment type="pathway">
    <text evidence="1">Amino-acid biosynthesis; L-isoleucine biosynthesis; L-isoleucine from 2-oxobutanoate: step 4/4.</text>
</comment>
<evidence type="ECO:0000256" key="2">
    <source>
        <dbReference type="ARBA" id="ARBA00004931"/>
    </source>
</evidence>
<evidence type="ECO:0000256" key="4">
    <source>
        <dbReference type="ARBA" id="ARBA00009320"/>
    </source>
</evidence>
<dbReference type="PANTHER" id="PTHR42743">
    <property type="entry name" value="AMINO-ACID AMINOTRANSFERASE"/>
    <property type="match status" value="1"/>
</dbReference>
<evidence type="ECO:0000256" key="7">
    <source>
        <dbReference type="ARBA" id="ARBA00048798"/>
    </source>
</evidence>
<dbReference type="Pfam" id="PF01063">
    <property type="entry name" value="Aminotran_4"/>
    <property type="match status" value="1"/>
</dbReference>
<keyword evidence="9" id="KW-0032">Aminotransferase</keyword>
<dbReference type="GO" id="GO:0046394">
    <property type="term" value="P:carboxylic acid biosynthetic process"/>
    <property type="evidence" value="ECO:0007669"/>
    <property type="project" value="UniProtKB-ARBA"/>
</dbReference>
<protein>
    <recommendedName>
        <fullName evidence="5">branched-chain-amino-acid transaminase</fullName>
        <ecNumber evidence="5">2.6.1.42</ecNumber>
    </recommendedName>
</protein>
<dbReference type="GO" id="GO:0004084">
    <property type="term" value="F:branched-chain-amino-acid transaminase activity"/>
    <property type="evidence" value="ECO:0007669"/>
    <property type="project" value="UniProtKB-EC"/>
</dbReference>
<dbReference type="EMBL" id="FONQ01000003">
    <property type="protein sequence ID" value="SFE66096.1"/>
    <property type="molecule type" value="Genomic_DNA"/>
</dbReference>
<dbReference type="OrthoDB" id="9805628at2"/>
<comment type="pathway">
    <text evidence="3">Amino-acid biosynthesis; L-leucine biosynthesis; L-leucine from 3-methyl-2-oxobutanoate: step 4/4.</text>
</comment>
<name>A0A1I2CCQ8_9FLAO</name>
<organism evidence="9 10">
    <name type="scientific">Flavobacterium xueshanense</name>
    <dbReference type="NCBI Taxonomy" id="935223"/>
    <lineage>
        <taxon>Bacteria</taxon>
        <taxon>Pseudomonadati</taxon>
        <taxon>Bacteroidota</taxon>
        <taxon>Flavobacteriia</taxon>
        <taxon>Flavobacteriales</taxon>
        <taxon>Flavobacteriaceae</taxon>
        <taxon>Flavobacterium</taxon>
    </lineage>
</organism>
<evidence type="ECO:0000256" key="5">
    <source>
        <dbReference type="ARBA" id="ARBA00013053"/>
    </source>
</evidence>
<dbReference type="InterPro" id="IPR050571">
    <property type="entry name" value="Class-IV_PLP-Dep_Aminotrnsfr"/>
</dbReference>
<keyword evidence="10" id="KW-1185">Reference proteome</keyword>
<keyword evidence="9" id="KW-0808">Transferase</keyword>
<proteinExistence type="inferred from homology"/>
<gene>
    <name evidence="9" type="ORF">SAMN04488131_10332</name>
</gene>
<dbReference type="Gene3D" id="3.30.470.10">
    <property type="match status" value="1"/>
</dbReference>
<evidence type="ECO:0000256" key="8">
    <source>
        <dbReference type="ARBA" id="ARBA00049229"/>
    </source>
</evidence>
<dbReference type="Gene3D" id="3.20.10.10">
    <property type="entry name" value="D-amino Acid Aminotransferase, subunit A, domain 2"/>
    <property type="match status" value="1"/>
</dbReference>
<dbReference type="PANTHER" id="PTHR42743:SF11">
    <property type="entry name" value="AMINODEOXYCHORISMATE LYASE"/>
    <property type="match status" value="1"/>
</dbReference>
<dbReference type="RefSeq" id="WP_091203554.1">
    <property type="nucleotide sequence ID" value="NZ_FONQ01000003.1"/>
</dbReference>
<accession>A0A1I2CCQ8</accession>
<evidence type="ECO:0000256" key="3">
    <source>
        <dbReference type="ARBA" id="ARBA00005072"/>
    </source>
</evidence>
<dbReference type="STRING" id="935223.SAMN04488131_10332"/>